<organism evidence="1 2">
    <name type="scientific">Thermococcus profundus</name>
    <dbReference type="NCBI Taxonomy" id="49899"/>
    <lineage>
        <taxon>Archaea</taxon>
        <taxon>Methanobacteriati</taxon>
        <taxon>Methanobacteriota</taxon>
        <taxon>Thermococci</taxon>
        <taxon>Thermococcales</taxon>
        <taxon>Thermococcaceae</taxon>
        <taxon>Thermococcus</taxon>
    </lineage>
</organism>
<sequence length="190" mass="20341">MENVSVFSNTSAFFDLDDGEMDVNMSILTYPAGGNTTVRIVLIGDDAFVNSMGTWRHLKRGSDGFDAVFSVFKYNPLSLVGNALSSGLCNVTGSEGSFKVECSGVEEDFLNLIKTTVGAPQNSKVSVSSPRISLEISGGRIISGELVVGFEISKNPGEESWFLNQVGTVREEFKILGINEDLDLSPPEGG</sequence>
<reference evidence="1 2" key="1">
    <citation type="submission" date="2016-03" db="EMBL/GenBank/DDBJ databases">
        <title>Complete genome sequence of Thermococcus profundus strain DT5432.</title>
        <authorList>
            <person name="Oger P.M."/>
        </authorList>
    </citation>
    <scope>NUCLEOTIDE SEQUENCE [LARGE SCALE GENOMIC DNA]</scope>
    <source>
        <strain evidence="1 2">DT 5432</strain>
    </source>
</reference>
<proteinExistence type="predicted"/>
<dbReference type="Proteomes" id="UP000250179">
    <property type="component" value="Chromosome"/>
</dbReference>
<dbReference type="KEGG" id="tprf:A3L09_01005"/>
<dbReference type="AlphaFoldDB" id="A0A2Z2MJ08"/>
<dbReference type="EMBL" id="CP014862">
    <property type="protein sequence ID" value="ASJ01938.1"/>
    <property type="molecule type" value="Genomic_DNA"/>
</dbReference>
<protein>
    <submittedName>
        <fullName evidence="1">Uncharacterized protein</fullName>
    </submittedName>
</protein>
<evidence type="ECO:0000313" key="1">
    <source>
        <dbReference type="EMBL" id="ASJ01938.1"/>
    </source>
</evidence>
<gene>
    <name evidence="1" type="ORF">A3L09_01005</name>
</gene>
<evidence type="ECO:0000313" key="2">
    <source>
        <dbReference type="Proteomes" id="UP000250179"/>
    </source>
</evidence>
<name>A0A2Z2MJ08_THEPR</name>
<accession>A0A2Z2MJ08</accession>
<keyword evidence="2" id="KW-1185">Reference proteome</keyword>